<name>A0A3N2DA34_9MICO</name>
<evidence type="ECO:0000313" key="3">
    <source>
        <dbReference type="Proteomes" id="UP000275356"/>
    </source>
</evidence>
<keyword evidence="3" id="KW-1185">Reference proteome</keyword>
<sequence>MRWRHPKDGSVRSGCPRSTFRSSDTRGRVDVGALVPSSAISRRLGQFSGAHVFHVKHSTPTRGGRSATLHVPSRRQGSLRAAAASVRRSSEIVAIATGSAGRARLVGIPAASSDDSRARATADEASSSRVVVTSREPAKSSRDNRRRPLARAHTWRSARSKCVREALAPRRRARAVGTIRTSSRHEGLRRSSLSTTRSVGRYLAVAPSLFHVKQQVRRIRPEGELACWRAGRRPTFRACHLRRRELSRAGLQRLRSTCSALGRYRTVPRVLDVPTSWRSRPGGGPWTIRDREGTVRSAGRDLAARASLNARSRRETEKFGCFT</sequence>
<feature type="region of interest" description="Disordered" evidence="1">
    <location>
        <begin position="1"/>
        <end position="25"/>
    </location>
</feature>
<evidence type="ECO:0000313" key="2">
    <source>
        <dbReference type="EMBL" id="ROR96665.1"/>
    </source>
</evidence>
<accession>A0A3N2DA34</accession>
<reference evidence="2 3" key="1">
    <citation type="submission" date="2018-11" db="EMBL/GenBank/DDBJ databases">
        <title>Sequencing the genomes of 1000 actinobacteria strains.</title>
        <authorList>
            <person name="Klenk H.-P."/>
        </authorList>
    </citation>
    <scope>NUCLEOTIDE SEQUENCE [LARGE SCALE GENOMIC DNA]</scope>
    <source>
        <strain evidence="2 3">DSM 13521</strain>
    </source>
</reference>
<feature type="region of interest" description="Disordered" evidence="1">
    <location>
        <begin position="111"/>
        <end position="155"/>
    </location>
</feature>
<feature type="compositionally biased region" description="Basic and acidic residues" evidence="1">
    <location>
        <begin position="1"/>
        <end position="10"/>
    </location>
</feature>
<feature type="region of interest" description="Disordered" evidence="1">
    <location>
        <begin position="58"/>
        <end position="83"/>
    </location>
</feature>
<dbReference type="Proteomes" id="UP000275356">
    <property type="component" value="Unassembled WGS sequence"/>
</dbReference>
<evidence type="ECO:0000256" key="1">
    <source>
        <dbReference type="SAM" id="MobiDB-lite"/>
    </source>
</evidence>
<comment type="caution">
    <text evidence="2">The sequence shown here is derived from an EMBL/GenBank/DDBJ whole genome shotgun (WGS) entry which is preliminary data.</text>
</comment>
<protein>
    <submittedName>
        <fullName evidence="2">Uncharacterized protein</fullName>
    </submittedName>
</protein>
<proteinExistence type="predicted"/>
<feature type="region of interest" description="Disordered" evidence="1">
    <location>
        <begin position="173"/>
        <end position="193"/>
    </location>
</feature>
<dbReference type="EMBL" id="RKHQ01000001">
    <property type="protein sequence ID" value="ROR96665.1"/>
    <property type="molecule type" value="Genomic_DNA"/>
</dbReference>
<gene>
    <name evidence="2" type="ORF">EDD28_1252</name>
</gene>
<organism evidence="2 3">
    <name type="scientific">Salana multivorans</name>
    <dbReference type="NCBI Taxonomy" id="120377"/>
    <lineage>
        <taxon>Bacteria</taxon>
        <taxon>Bacillati</taxon>
        <taxon>Actinomycetota</taxon>
        <taxon>Actinomycetes</taxon>
        <taxon>Micrococcales</taxon>
        <taxon>Beutenbergiaceae</taxon>
        <taxon>Salana</taxon>
    </lineage>
</organism>
<dbReference type="AlphaFoldDB" id="A0A3N2DA34"/>
<feature type="compositionally biased region" description="Basic residues" evidence="1">
    <location>
        <begin position="144"/>
        <end position="155"/>
    </location>
</feature>